<evidence type="ECO:0000256" key="1">
    <source>
        <dbReference type="SAM" id="MobiDB-lite"/>
    </source>
</evidence>
<organism evidence="2 3">
    <name type="scientific">Malus domestica</name>
    <name type="common">Apple</name>
    <name type="synonym">Pyrus malus</name>
    <dbReference type="NCBI Taxonomy" id="3750"/>
    <lineage>
        <taxon>Eukaryota</taxon>
        <taxon>Viridiplantae</taxon>
        <taxon>Streptophyta</taxon>
        <taxon>Embryophyta</taxon>
        <taxon>Tracheophyta</taxon>
        <taxon>Spermatophyta</taxon>
        <taxon>Magnoliopsida</taxon>
        <taxon>eudicotyledons</taxon>
        <taxon>Gunneridae</taxon>
        <taxon>Pentapetalae</taxon>
        <taxon>rosids</taxon>
        <taxon>fabids</taxon>
        <taxon>Rosales</taxon>
        <taxon>Rosaceae</taxon>
        <taxon>Amygdaloideae</taxon>
        <taxon>Maleae</taxon>
        <taxon>Malus</taxon>
    </lineage>
</organism>
<proteinExistence type="predicted"/>
<dbReference type="AlphaFoldDB" id="A0A498IVG1"/>
<evidence type="ECO:0000313" key="3">
    <source>
        <dbReference type="Proteomes" id="UP000290289"/>
    </source>
</evidence>
<keyword evidence="3" id="KW-1185">Reference proteome</keyword>
<evidence type="ECO:0000313" key="2">
    <source>
        <dbReference type="EMBL" id="RXH85373.1"/>
    </source>
</evidence>
<feature type="region of interest" description="Disordered" evidence="1">
    <location>
        <begin position="38"/>
        <end position="63"/>
    </location>
</feature>
<sequence length="63" mass="7073">MVMVASSEWCRRDRGMRLRVVSKRSRVKGDDNDYGDGGWLGVSKRSREETQSGVGEIKGEGRV</sequence>
<protein>
    <submittedName>
        <fullName evidence="2">Uncharacterized protein</fullName>
    </submittedName>
</protein>
<accession>A0A498IVG1</accession>
<dbReference type="Proteomes" id="UP000290289">
    <property type="component" value="Chromosome 10"/>
</dbReference>
<dbReference type="EMBL" id="RDQH01000336">
    <property type="protein sequence ID" value="RXH85373.1"/>
    <property type="molecule type" value="Genomic_DNA"/>
</dbReference>
<reference evidence="2 3" key="1">
    <citation type="submission" date="2018-10" db="EMBL/GenBank/DDBJ databases">
        <title>A high-quality apple genome assembly.</title>
        <authorList>
            <person name="Hu J."/>
        </authorList>
    </citation>
    <scope>NUCLEOTIDE SEQUENCE [LARGE SCALE GENOMIC DNA]</scope>
    <source>
        <strain evidence="3">cv. HFTH1</strain>
        <tissue evidence="2">Young leaf</tissue>
    </source>
</reference>
<name>A0A498IVG1_MALDO</name>
<comment type="caution">
    <text evidence="2">The sequence shown here is derived from an EMBL/GenBank/DDBJ whole genome shotgun (WGS) entry which is preliminary data.</text>
</comment>
<gene>
    <name evidence="2" type="ORF">DVH24_002471</name>
</gene>